<dbReference type="Proteomes" id="UP000435138">
    <property type="component" value="Unassembled WGS sequence"/>
</dbReference>
<sequence length="166" mass="18496">MSLLLPMQKEDRWPDFTPPLRRDYRAVTVADFCTAALTNWLIPSLIEKMIRGDRPQTTSGRQLADYLFIDDVGQAVLSVAEHAAAQGIFNLGSGRPVSVRTIVETIRNIIAPDMNLVFGEVPHSANQVWHMEADITRLTSLTGFSPSVSIDEGLRLTADWHKARLP</sequence>
<gene>
    <name evidence="1" type="ORF">GAO09_11440</name>
</gene>
<dbReference type="RefSeq" id="WP_153354147.1">
    <property type="nucleotide sequence ID" value="NZ_WIXI01000042.1"/>
</dbReference>
<organism evidence="1 2">
    <name type="scientific">Endobacterium cereale</name>
    <dbReference type="NCBI Taxonomy" id="2663029"/>
    <lineage>
        <taxon>Bacteria</taxon>
        <taxon>Pseudomonadati</taxon>
        <taxon>Pseudomonadota</taxon>
        <taxon>Alphaproteobacteria</taxon>
        <taxon>Hyphomicrobiales</taxon>
        <taxon>Rhizobiaceae</taxon>
        <taxon>Endobacterium</taxon>
    </lineage>
</organism>
<dbReference type="InterPro" id="IPR036291">
    <property type="entry name" value="NAD(P)-bd_dom_sf"/>
</dbReference>
<protein>
    <submittedName>
        <fullName evidence="1">Uncharacterized protein</fullName>
    </submittedName>
</protein>
<dbReference type="SUPFAM" id="SSF51735">
    <property type="entry name" value="NAD(P)-binding Rossmann-fold domains"/>
    <property type="match status" value="1"/>
</dbReference>
<name>A0A6A8A5L9_9HYPH</name>
<dbReference type="AlphaFoldDB" id="A0A6A8A5L9"/>
<dbReference type="EMBL" id="WIXI01000042">
    <property type="protein sequence ID" value="MQY46652.1"/>
    <property type="molecule type" value="Genomic_DNA"/>
</dbReference>
<comment type="caution">
    <text evidence="1">The sequence shown here is derived from an EMBL/GenBank/DDBJ whole genome shotgun (WGS) entry which is preliminary data.</text>
</comment>
<dbReference type="PRINTS" id="PR01713">
    <property type="entry name" value="NUCEPIMERASE"/>
</dbReference>
<reference evidence="1 2" key="1">
    <citation type="submission" date="2019-11" db="EMBL/GenBank/DDBJ databases">
        <title>Genome analysis of Rhizobacterium cereale a novel genus and species isolated from maize roots in North Spain.</title>
        <authorList>
            <person name="Menendez E."/>
            <person name="Flores-Felix J.D."/>
            <person name="Ramirez-Bahena M.-H."/>
            <person name="Igual J.M."/>
            <person name="Garcia-Fraile P."/>
            <person name="Peix A."/>
            <person name="Velazquez E."/>
        </authorList>
    </citation>
    <scope>NUCLEOTIDE SEQUENCE [LARGE SCALE GENOMIC DNA]</scope>
    <source>
        <strain evidence="1 2">RZME27</strain>
    </source>
</reference>
<evidence type="ECO:0000313" key="2">
    <source>
        <dbReference type="Proteomes" id="UP000435138"/>
    </source>
</evidence>
<dbReference type="PANTHER" id="PTHR43000">
    <property type="entry name" value="DTDP-D-GLUCOSE 4,6-DEHYDRATASE-RELATED"/>
    <property type="match status" value="1"/>
</dbReference>
<accession>A0A6A8A5L9</accession>
<dbReference type="Gene3D" id="3.40.50.720">
    <property type="entry name" value="NAD(P)-binding Rossmann-like Domain"/>
    <property type="match status" value="1"/>
</dbReference>
<proteinExistence type="predicted"/>
<keyword evidence="2" id="KW-1185">Reference proteome</keyword>
<evidence type="ECO:0000313" key="1">
    <source>
        <dbReference type="EMBL" id="MQY46652.1"/>
    </source>
</evidence>